<reference evidence="1" key="1">
    <citation type="submission" date="2020-06" db="EMBL/GenBank/DDBJ databases">
        <authorList>
            <person name="Li T."/>
            <person name="Hu X."/>
            <person name="Zhang T."/>
            <person name="Song X."/>
            <person name="Zhang H."/>
            <person name="Dai N."/>
            <person name="Sheng W."/>
            <person name="Hou X."/>
            <person name="Wei L."/>
        </authorList>
    </citation>
    <scope>NUCLEOTIDE SEQUENCE</scope>
    <source>
        <strain evidence="1">G02</strain>
        <tissue evidence="1">Leaf</tissue>
    </source>
</reference>
<gene>
    <name evidence="1" type="ORF">Sradi_6539600</name>
</gene>
<protein>
    <submittedName>
        <fullName evidence="1">Uncharacterized protein</fullName>
    </submittedName>
</protein>
<evidence type="ECO:0000313" key="1">
    <source>
        <dbReference type="EMBL" id="KAL0298798.1"/>
    </source>
</evidence>
<dbReference type="EMBL" id="JACGWJ010000031">
    <property type="protein sequence ID" value="KAL0298798.1"/>
    <property type="molecule type" value="Genomic_DNA"/>
</dbReference>
<comment type="caution">
    <text evidence="1">The sequence shown here is derived from an EMBL/GenBank/DDBJ whole genome shotgun (WGS) entry which is preliminary data.</text>
</comment>
<reference evidence="1" key="2">
    <citation type="journal article" date="2024" name="Plant">
        <title>Genomic evolution and insights into agronomic trait innovations of Sesamum species.</title>
        <authorList>
            <person name="Miao H."/>
            <person name="Wang L."/>
            <person name="Qu L."/>
            <person name="Liu H."/>
            <person name="Sun Y."/>
            <person name="Le M."/>
            <person name="Wang Q."/>
            <person name="Wei S."/>
            <person name="Zheng Y."/>
            <person name="Lin W."/>
            <person name="Duan Y."/>
            <person name="Cao H."/>
            <person name="Xiong S."/>
            <person name="Wang X."/>
            <person name="Wei L."/>
            <person name="Li C."/>
            <person name="Ma Q."/>
            <person name="Ju M."/>
            <person name="Zhao R."/>
            <person name="Li G."/>
            <person name="Mu C."/>
            <person name="Tian Q."/>
            <person name="Mei H."/>
            <person name="Zhang T."/>
            <person name="Gao T."/>
            <person name="Zhang H."/>
        </authorList>
    </citation>
    <scope>NUCLEOTIDE SEQUENCE</scope>
    <source>
        <strain evidence="1">G02</strain>
    </source>
</reference>
<organism evidence="1">
    <name type="scientific">Sesamum radiatum</name>
    <name type="common">Black benniseed</name>
    <dbReference type="NCBI Taxonomy" id="300843"/>
    <lineage>
        <taxon>Eukaryota</taxon>
        <taxon>Viridiplantae</taxon>
        <taxon>Streptophyta</taxon>
        <taxon>Embryophyta</taxon>
        <taxon>Tracheophyta</taxon>
        <taxon>Spermatophyta</taxon>
        <taxon>Magnoliopsida</taxon>
        <taxon>eudicotyledons</taxon>
        <taxon>Gunneridae</taxon>
        <taxon>Pentapetalae</taxon>
        <taxon>asterids</taxon>
        <taxon>lamiids</taxon>
        <taxon>Lamiales</taxon>
        <taxon>Pedaliaceae</taxon>
        <taxon>Sesamum</taxon>
    </lineage>
</organism>
<proteinExistence type="predicted"/>
<name>A0AAW2JXK0_SESRA</name>
<dbReference type="AlphaFoldDB" id="A0AAW2JXK0"/>
<accession>A0AAW2JXK0</accession>
<sequence>MPRPSIMGKTKVNDQRRNGVIRMIVGGPIGGDSQRGRKAQVREAYETLAREVMDAESSNDAPLIHFGQEERHGPRTQGNDALVITALLANYEIERVFIDSGSSPTYSSERFMTKCNWEMYPSRQ</sequence>